<gene>
    <name evidence="1" type="ORF">rCG_37078</name>
</gene>
<name>A6HUD6_RAT</name>
<accession>A6HUD6</accession>
<proteinExistence type="predicted"/>
<protein>
    <submittedName>
        <fullName evidence="1">RCG37078</fullName>
    </submittedName>
</protein>
<dbReference type="Proteomes" id="UP000234681">
    <property type="component" value="Chromosome 15"/>
</dbReference>
<sequence>MSGMTEPMKSSLIQMFLKHAQSRTHGNFQGCGPEPSKYVKILEEPKGYASNY</sequence>
<dbReference type="AlphaFoldDB" id="A6HUD6"/>
<evidence type="ECO:0000313" key="2">
    <source>
        <dbReference type="Proteomes" id="UP000234681"/>
    </source>
</evidence>
<evidence type="ECO:0000313" key="1">
    <source>
        <dbReference type="EMBL" id="EDM02499.1"/>
    </source>
</evidence>
<reference evidence="1 2" key="1">
    <citation type="submission" date="2005-07" db="EMBL/GenBank/DDBJ databases">
        <authorList>
            <person name="Mural R.J."/>
            <person name="Li P.W."/>
            <person name="Adams M.D."/>
            <person name="Amanatides P.G."/>
            <person name="Baden-Tillson H."/>
            <person name="Barnstead M."/>
            <person name="Chin S.H."/>
            <person name="Dew I."/>
            <person name="Evans C.A."/>
            <person name="Ferriera S."/>
            <person name="Flanigan M."/>
            <person name="Fosler C."/>
            <person name="Glodek A."/>
            <person name="Gu Z."/>
            <person name="Holt R.A."/>
            <person name="Jennings D."/>
            <person name="Kraft C.L."/>
            <person name="Lu F."/>
            <person name="Nguyen T."/>
            <person name="Nusskern D.R."/>
            <person name="Pfannkoch C.M."/>
            <person name="Sitter C."/>
            <person name="Sutton G.G."/>
            <person name="Venter J.C."/>
            <person name="Wang Z."/>
            <person name="Woodage T."/>
            <person name="Zheng X.H."/>
            <person name="Zhong F."/>
        </authorList>
    </citation>
    <scope>NUCLEOTIDE SEQUENCE [LARGE SCALE GENOMIC DNA]</scope>
    <source>
        <strain>BN</strain>
        <strain evidence="2">Sprague-Dawley</strain>
    </source>
</reference>
<organism evidence="1 2">
    <name type="scientific">Rattus norvegicus</name>
    <name type="common">Rat</name>
    <dbReference type="NCBI Taxonomy" id="10116"/>
    <lineage>
        <taxon>Eukaryota</taxon>
        <taxon>Metazoa</taxon>
        <taxon>Chordata</taxon>
        <taxon>Craniata</taxon>
        <taxon>Vertebrata</taxon>
        <taxon>Euteleostomi</taxon>
        <taxon>Mammalia</taxon>
        <taxon>Eutheria</taxon>
        <taxon>Euarchontoglires</taxon>
        <taxon>Glires</taxon>
        <taxon>Rodentia</taxon>
        <taxon>Myomorpha</taxon>
        <taxon>Muroidea</taxon>
        <taxon>Muridae</taxon>
        <taxon>Murinae</taxon>
        <taxon>Rattus</taxon>
    </lineage>
</organism>
<dbReference type="EMBL" id="CH473951">
    <property type="protein sequence ID" value="EDM02499.1"/>
    <property type="molecule type" value="Genomic_DNA"/>
</dbReference>